<proteinExistence type="predicted"/>
<dbReference type="EMBL" id="JASBWV010000050">
    <property type="protein sequence ID" value="KAJ9114808.1"/>
    <property type="molecule type" value="Genomic_DNA"/>
</dbReference>
<name>A0ACC2WTI8_9TREE</name>
<keyword evidence="2" id="KW-1185">Reference proteome</keyword>
<reference evidence="1" key="1">
    <citation type="submission" date="2023-04" db="EMBL/GenBank/DDBJ databases">
        <title>Draft Genome sequencing of Naganishia species isolated from polar environments using Oxford Nanopore Technology.</title>
        <authorList>
            <person name="Leo P."/>
            <person name="Venkateswaran K."/>
        </authorList>
    </citation>
    <scope>NUCLEOTIDE SEQUENCE</scope>
    <source>
        <strain evidence="1">DBVPG 5303</strain>
    </source>
</reference>
<gene>
    <name evidence="1" type="ORF">QFC24_007091</name>
</gene>
<evidence type="ECO:0000313" key="1">
    <source>
        <dbReference type="EMBL" id="KAJ9114808.1"/>
    </source>
</evidence>
<protein>
    <submittedName>
        <fullName evidence="1">Uncharacterized protein</fullName>
    </submittedName>
</protein>
<accession>A0ACC2WTI8</accession>
<organism evidence="1 2">
    <name type="scientific">Naganishia onofrii</name>
    <dbReference type="NCBI Taxonomy" id="1851511"/>
    <lineage>
        <taxon>Eukaryota</taxon>
        <taxon>Fungi</taxon>
        <taxon>Dikarya</taxon>
        <taxon>Basidiomycota</taxon>
        <taxon>Agaricomycotina</taxon>
        <taxon>Tremellomycetes</taxon>
        <taxon>Filobasidiales</taxon>
        <taxon>Filobasidiaceae</taxon>
        <taxon>Naganishia</taxon>
    </lineage>
</organism>
<dbReference type="Proteomes" id="UP001234202">
    <property type="component" value="Unassembled WGS sequence"/>
</dbReference>
<comment type="caution">
    <text evidence="1">The sequence shown here is derived from an EMBL/GenBank/DDBJ whole genome shotgun (WGS) entry which is preliminary data.</text>
</comment>
<sequence length="217" mass="24370">MTIGIAHLTDQIATVWQASNGLIESLEHANAALVEHKILQGTALEKLRQQMAANAKEWEGRARETEERYAACDMQLMARQKEVLSLKRKSVPIGQRAQVSRDGRRFDDRHQSQRQGERPSVKKDDLEVARLCKRLASYSLILPTVEGAVLGDLVDFMINVMTGSGRPADEACSEATCETLKRWRVWYNVTDSTIVFGNVAKDRRHPVVRQSTLSLIG</sequence>
<evidence type="ECO:0000313" key="2">
    <source>
        <dbReference type="Proteomes" id="UP001234202"/>
    </source>
</evidence>